<dbReference type="PANTHER" id="PTHR36974:SF1">
    <property type="entry name" value="DOXX FAMILY MEMBRANE PROTEIN"/>
    <property type="match status" value="1"/>
</dbReference>
<dbReference type="RefSeq" id="WP_166693014.1">
    <property type="nucleotide sequence ID" value="NZ_WAEL01000007.1"/>
</dbReference>
<organism evidence="2 3">
    <name type="scientific">Fibrivirga algicola</name>
    <dbReference type="NCBI Taxonomy" id="2950420"/>
    <lineage>
        <taxon>Bacteria</taxon>
        <taxon>Pseudomonadati</taxon>
        <taxon>Bacteroidota</taxon>
        <taxon>Cytophagia</taxon>
        <taxon>Cytophagales</taxon>
        <taxon>Spirosomataceae</taxon>
        <taxon>Fibrivirga</taxon>
    </lineage>
</organism>
<dbReference type="EMBL" id="WAEL01000007">
    <property type="protein sequence ID" value="NID12158.1"/>
    <property type="molecule type" value="Genomic_DNA"/>
</dbReference>
<evidence type="ECO:0008006" key="4">
    <source>
        <dbReference type="Google" id="ProtNLM"/>
    </source>
</evidence>
<name>A0ABX0QK00_9BACT</name>
<reference evidence="2" key="1">
    <citation type="submission" date="2024-05" db="EMBL/GenBank/DDBJ databases">
        <authorList>
            <person name="Jung D.-H."/>
        </authorList>
    </citation>
    <scope>NUCLEOTIDE SEQUENCE</scope>
    <source>
        <strain evidence="2">JA-25</strain>
    </source>
</reference>
<proteinExistence type="predicted"/>
<dbReference type="PANTHER" id="PTHR36974">
    <property type="entry name" value="MEMBRANE PROTEIN-RELATED"/>
    <property type="match status" value="1"/>
</dbReference>
<sequence length="152" mass="16708">MAFFLGLVSIAALLFGIGWVTQSDYLMAVQTDMQLAASVMFTVVGISHLRRPGQLTYMIPSVVPKPLLMVVVSGVAEILLSIGLLFPATRGWSAWGLILLLIALFPANINVAVNNLPPPGGLPAQPWYIWSRLAFQPLYILWIYYAVWGTTF</sequence>
<dbReference type="Proteomes" id="UP000606008">
    <property type="component" value="Unassembled WGS sequence"/>
</dbReference>
<accession>A0ABX0QK00</accession>
<evidence type="ECO:0000313" key="3">
    <source>
        <dbReference type="Proteomes" id="UP000606008"/>
    </source>
</evidence>
<evidence type="ECO:0000256" key="1">
    <source>
        <dbReference type="SAM" id="Phobius"/>
    </source>
</evidence>
<feature type="transmembrane region" description="Helical" evidence="1">
    <location>
        <begin position="127"/>
        <end position="147"/>
    </location>
</feature>
<gene>
    <name evidence="2" type="ORF">F7231_18440</name>
</gene>
<keyword evidence="1" id="KW-0472">Membrane</keyword>
<feature type="transmembrane region" description="Helical" evidence="1">
    <location>
        <begin position="62"/>
        <end position="86"/>
    </location>
</feature>
<evidence type="ECO:0000313" key="2">
    <source>
        <dbReference type="EMBL" id="NID12158.1"/>
    </source>
</evidence>
<comment type="caution">
    <text evidence="2">The sequence shown here is derived from an EMBL/GenBank/DDBJ whole genome shotgun (WGS) entry which is preliminary data.</text>
</comment>
<keyword evidence="1" id="KW-1133">Transmembrane helix</keyword>
<keyword evidence="3" id="KW-1185">Reference proteome</keyword>
<protein>
    <recommendedName>
        <fullName evidence="4">DoxX family membrane protein</fullName>
    </recommendedName>
</protein>
<feature type="transmembrane region" description="Helical" evidence="1">
    <location>
        <begin position="92"/>
        <end position="115"/>
    </location>
</feature>
<keyword evidence="1" id="KW-0812">Transmembrane</keyword>